<dbReference type="EMBL" id="LAZR01048834">
    <property type="protein sequence ID" value="KKK91031.1"/>
    <property type="molecule type" value="Genomic_DNA"/>
</dbReference>
<reference evidence="1" key="1">
    <citation type="journal article" date="2015" name="Nature">
        <title>Complex archaea that bridge the gap between prokaryotes and eukaryotes.</title>
        <authorList>
            <person name="Spang A."/>
            <person name="Saw J.H."/>
            <person name="Jorgensen S.L."/>
            <person name="Zaremba-Niedzwiedzka K."/>
            <person name="Martijn J."/>
            <person name="Lind A.E."/>
            <person name="van Eijk R."/>
            <person name="Schleper C."/>
            <person name="Guy L."/>
            <person name="Ettema T.J."/>
        </authorList>
    </citation>
    <scope>NUCLEOTIDE SEQUENCE</scope>
</reference>
<evidence type="ECO:0008006" key="2">
    <source>
        <dbReference type="Google" id="ProtNLM"/>
    </source>
</evidence>
<organism evidence="1">
    <name type="scientific">marine sediment metagenome</name>
    <dbReference type="NCBI Taxonomy" id="412755"/>
    <lineage>
        <taxon>unclassified sequences</taxon>
        <taxon>metagenomes</taxon>
        <taxon>ecological metagenomes</taxon>
    </lineage>
</organism>
<comment type="caution">
    <text evidence="1">The sequence shown here is derived from an EMBL/GenBank/DDBJ whole genome shotgun (WGS) entry which is preliminary data.</text>
</comment>
<evidence type="ECO:0000313" key="1">
    <source>
        <dbReference type="EMBL" id="KKK91031.1"/>
    </source>
</evidence>
<sequence length="431" mass="48482">NEPVKAWGFRGFDGDRESGGYTVGIWIREAAGLTTITEGSLVVIFSDDWEGNNPVTKISANAENRGHILYSGYVLEDTTYWNPITSRLEFETASITGRMEELATFATSIESKTNALTWTELRDMTVDRAAIHMMRWHSTVLEVHDYAQTDDTKWVKFADFERGTLYESINNWLMNTLLARMVSDRQGKIWAEVDARVTPTGSDRQVNNYMQEVLDMSNSDWRGEIAIPRRFESELAFLEMGGINFSGPSETGGIAAFLAGAPGEAPDYFGSVERVQGLVVSNQLQLNELVGYAFSMKNSVYPEVDVPIAGDYRFLDIAPQHRVLVSVAENDTHRGIVWTQKPFIPQEISYQWLPQFQSLLMDIGLAEETGGEPGFGAAATIEIPLEPPYDQYDLPDWEIELPPIIPPDPWFPPTEYPPSTGNLVYYYLDKL</sequence>
<protein>
    <recommendedName>
        <fullName evidence="2">Tip attachment protein J domain-containing protein</fullName>
    </recommendedName>
</protein>
<accession>A0A0F9C2Z9</accession>
<proteinExistence type="predicted"/>
<gene>
    <name evidence="1" type="ORF">LCGC14_2717050</name>
</gene>
<name>A0A0F9C2Z9_9ZZZZ</name>
<dbReference type="AlphaFoldDB" id="A0A0F9C2Z9"/>
<feature type="non-terminal residue" evidence="1">
    <location>
        <position position="431"/>
    </location>
</feature>
<feature type="non-terminal residue" evidence="1">
    <location>
        <position position="1"/>
    </location>
</feature>